<evidence type="ECO:0000313" key="10">
    <source>
        <dbReference type="Proteomes" id="UP000029661"/>
    </source>
</evidence>
<feature type="transmembrane region" description="Helical" evidence="6">
    <location>
        <begin position="457"/>
        <end position="479"/>
    </location>
</feature>
<dbReference type="InterPro" id="IPR049453">
    <property type="entry name" value="Memb_transporter_dom"/>
</dbReference>
<feature type="transmembrane region" description="Helical" evidence="6">
    <location>
        <begin position="396"/>
        <end position="425"/>
    </location>
</feature>
<comment type="subcellular location">
    <subcellularLocation>
        <location evidence="1">Cell membrane</location>
        <topology evidence="1">Multi-pass membrane protein</topology>
    </subcellularLocation>
</comment>
<evidence type="ECO:0000256" key="6">
    <source>
        <dbReference type="SAM" id="Phobius"/>
    </source>
</evidence>
<gene>
    <name evidence="8" type="ORF">BRM9_1884</name>
    <name evidence="9" type="ORF">MB9_0474</name>
</gene>
<keyword evidence="11" id="KW-1185">Reference proteome</keyword>
<dbReference type="STRING" id="2162.BRM9_1884"/>
<feature type="transmembrane region" description="Helical" evidence="6">
    <location>
        <begin position="47"/>
        <end position="64"/>
    </location>
</feature>
<proteinExistence type="predicted"/>
<evidence type="ECO:0000313" key="11">
    <source>
        <dbReference type="Proteomes" id="UP000062768"/>
    </source>
</evidence>
<dbReference type="GO" id="GO:0005886">
    <property type="term" value="C:plasma membrane"/>
    <property type="evidence" value="ECO:0007669"/>
    <property type="project" value="UniProtKB-SubCell"/>
</dbReference>
<keyword evidence="4 6" id="KW-1133">Transmembrane helix</keyword>
<name>A0A089ZHB4_METFO</name>
<dbReference type="Pfam" id="PF13515">
    <property type="entry name" value="FUSC_2"/>
    <property type="match status" value="1"/>
</dbReference>
<evidence type="ECO:0000313" key="9">
    <source>
        <dbReference type="EMBL" id="CEL24121.1"/>
    </source>
</evidence>
<accession>A0A089ZHB4</accession>
<organism evidence="8 10">
    <name type="scientific">Methanobacterium formicicum</name>
    <dbReference type="NCBI Taxonomy" id="2162"/>
    <lineage>
        <taxon>Archaea</taxon>
        <taxon>Methanobacteriati</taxon>
        <taxon>Methanobacteriota</taxon>
        <taxon>Methanomada group</taxon>
        <taxon>Methanobacteria</taxon>
        <taxon>Methanobacteriales</taxon>
        <taxon>Methanobacteriaceae</taxon>
        <taxon>Methanobacterium</taxon>
    </lineage>
</organism>
<feature type="transmembrane region" description="Helical" evidence="6">
    <location>
        <begin position="71"/>
        <end position="92"/>
    </location>
</feature>
<feature type="domain" description="Integral membrane bound transporter" evidence="7">
    <location>
        <begin position="355"/>
        <end position="474"/>
    </location>
</feature>
<dbReference type="RefSeq" id="WP_048085580.1">
    <property type="nucleotide sequence ID" value="NZ_CP006933.1"/>
</dbReference>
<dbReference type="PANTHER" id="PTHR30509:SF9">
    <property type="entry name" value="MULTIDRUG RESISTANCE PROTEIN MDTO"/>
    <property type="match status" value="1"/>
</dbReference>
<evidence type="ECO:0000256" key="4">
    <source>
        <dbReference type="ARBA" id="ARBA00022989"/>
    </source>
</evidence>
<keyword evidence="3 6" id="KW-0812">Transmembrane</keyword>
<feature type="transmembrane region" description="Helical" evidence="6">
    <location>
        <begin position="432"/>
        <end position="451"/>
    </location>
</feature>
<dbReference type="GeneID" id="26738733"/>
<evidence type="ECO:0000313" key="8">
    <source>
        <dbReference type="EMBL" id="AIS32690.1"/>
    </source>
</evidence>
<keyword evidence="2" id="KW-1003">Cell membrane</keyword>
<sequence length="682" mass="77069">MKKKGFSGRLKILSKPSGSPLWKQAAKSIVLMVLAAFLAKYLGLDKGVSAVMFTTLVATIIIDLPLPLNKIVPLAMVGFIMTLLAFVSSSLALSSLPIFLFFTVIWAFFSLSLYIFGETTGTMGFMIFTCYFISVLLVNTTASPLEWGLYIILAYLVASILFIPKLIHRRDDLLYMVASPFDPETSLEKTLSIRQALSGILLSPRDYELFRIGTYLNGFMGYAELVSSRLSGNLGEIFQRFLETTNTSSKKVAHSITTRQEGIDLSPLDQTMVELQETGPLEERSRDAVLDVARSMKSLLTRANKLLAEEETSSLKKSIRAPRRSLQEVLKANFNLNNMYIRHALRFTLAMTLGLVVVYLTHERSAIWITMGILIIIKPDVTSTVNNMISRVSFNFIAIILAIILGFIFPHQILVWIAFIMLFFFRAFYPNYMSLSIMAITIFVVLLWPTGTVFGNAVARLIDISIGAVLALFCAYLIFPSRMAINLPEQIARTIRTNREYLETVIPSEGMVYQHEKLNGYLMKRQISRSEGMVYQHEKAVQQFRKYMLEEKNLESAIKKVNDTFKDVEDDVLFYKDMEAVNKKLTADISALATLMESGESWPDLSTFKEQLMDVLAHMALSVDKNVVLPPTKIKTSHSKGEGLTPDLEMYLDWITSDVELIQEEVELGHRTGIWKRYRDLS</sequence>
<dbReference type="Proteomes" id="UP000062768">
    <property type="component" value="Chromosome I"/>
</dbReference>
<dbReference type="EMBL" id="CP006933">
    <property type="protein sequence ID" value="AIS32690.1"/>
    <property type="molecule type" value="Genomic_DNA"/>
</dbReference>
<reference evidence="8" key="1">
    <citation type="submission" date="2013-12" db="EMBL/GenBank/DDBJ databases">
        <title>The complete genome sequence of Methanobacterium sp. BRM9.</title>
        <authorList>
            <consortium name="Pastoral Greenhouse Gas Research Consortium"/>
            <person name="Kelly W.J."/>
            <person name="Leahy S.C."/>
            <person name="Perry R."/>
            <person name="Li D."/>
            <person name="Altermann E."/>
            <person name="Lambie S.C."/>
            <person name="Attwood G.T."/>
        </authorList>
    </citation>
    <scope>NUCLEOTIDE SEQUENCE [LARGE SCALE GENOMIC DNA]</scope>
    <source>
        <strain evidence="8">BRM9</strain>
    </source>
</reference>
<dbReference type="OrthoDB" id="70468at2157"/>
<protein>
    <recommendedName>
        <fullName evidence="7">Integral membrane bound transporter domain-containing protein</fullName>
    </recommendedName>
</protein>
<feature type="transmembrane region" description="Helical" evidence="6">
    <location>
        <begin position="98"/>
        <end position="116"/>
    </location>
</feature>
<evidence type="ECO:0000256" key="5">
    <source>
        <dbReference type="ARBA" id="ARBA00023136"/>
    </source>
</evidence>
<keyword evidence="5 6" id="KW-0472">Membrane</keyword>
<dbReference type="PATRIC" id="fig|2162.10.peg.491"/>
<dbReference type="PANTHER" id="PTHR30509">
    <property type="entry name" value="P-HYDROXYBENZOIC ACID EFFLUX PUMP SUBUNIT-RELATED"/>
    <property type="match status" value="1"/>
</dbReference>
<reference evidence="9" key="2">
    <citation type="submission" date="2014-09" db="EMBL/GenBank/DDBJ databases">
        <authorList>
            <person name="Bishop-Lilly K.A."/>
            <person name="Broomall S.M."/>
            <person name="Chain P.S."/>
            <person name="Chertkov O."/>
            <person name="Coyne S.R."/>
            <person name="Daligault H.E."/>
            <person name="Davenport K.W."/>
            <person name="Erkkila T."/>
            <person name="Frey K.G."/>
            <person name="Gibbons H.S."/>
            <person name="Gu W."/>
            <person name="Jaissle J."/>
            <person name="Johnson S.L."/>
            <person name="Koroleva G.I."/>
            <person name="Ladner J.T."/>
            <person name="Lo C.-C."/>
            <person name="Minogue T.D."/>
            <person name="Munk C."/>
            <person name="Palacios G.F."/>
            <person name="Redden C.L."/>
            <person name="Rosenzweig C.N."/>
            <person name="Scholz M.B."/>
            <person name="Teshima H."/>
            <person name="Xu Y."/>
        </authorList>
    </citation>
    <scope>NUCLEOTIDE SEQUENCE</scope>
    <source>
        <strain evidence="9">Mb9</strain>
    </source>
</reference>
<dbReference type="AlphaFoldDB" id="A0A089ZHB4"/>
<feature type="transmembrane region" description="Helical" evidence="6">
    <location>
        <begin position="123"/>
        <end position="141"/>
    </location>
</feature>
<dbReference type="Proteomes" id="UP000029661">
    <property type="component" value="Chromosome"/>
</dbReference>
<evidence type="ECO:0000259" key="7">
    <source>
        <dbReference type="Pfam" id="PF13515"/>
    </source>
</evidence>
<dbReference type="EMBL" id="LN734822">
    <property type="protein sequence ID" value="CEL24121.1"/>
    <property type="molecule type" value="Genomic_DNA"/>
</dbReference>
<feature type="transmembrane region" description="Helical" evidence="6">
    <location>
        <begin position="147"/>
        <end position="167"/>
    </location>
</feature>
<evidence type="ECO:0000256" key="1">
    <source>
        <dbReference type="ARBA" id="ARBA00004651"/>
    </source>
</evidence>
<dbReference type="KEGG" id="mfc:BRM9_1884"/>
<evidence type="ECO:0000256" key="2">
    <source>
        <dbReference type="ARBA" id="ARBA00022475"/>
    </source>
</evidence>
<evidence type="ECO:0000256" key="3">
    <source>
        <dbReference type="ARBA" id="ARBA00022692"/>
    </source>
</evidence>